<dbReference type="SMART" id="SM00577">
    <property type="entry name" value="CPDc"/>
    <property type="match status" value="1"/>
</dbReference>
<evidence type="ECO:0000256" key="11">
    <source>
        <dbReference type="ARBA" id="ARBA00047761"/>
    </source>
</evidence>
<evidence type="ECO:0000256" key="12">
    <source>
        <dbReference type="ARBA" id="ARBA00048336"/>
    </source>
</evidence>
<evidence type="ECO:0000259" key="14">
    <source>
        <dbReference type="PROSITE" id="PS50969"/>
    </source>
</evidence>
<evidence type="ECO:0000256" key="5">
    <source>
        <dbReference type="ARBA" id="ARBA00022723"/>
    </source>
</evidence>
<reference evidence="15 16" key="1">
    <citation type="submission" date="2022-05" db="EMBL/GenBank/DDBJ databases">
        <authorList>
            <consortium name="Genoscope - CEA"/>
            <person name="William W."/>
        </authorList>
    </citation>
    <scope>NUCLEOTIDE SEQUENCE [LARGE SCALE GENOMIC DNA]</scope>
</reference>
<dbReference type="SUPFAM" id="SSF54236">
    <property type="entry name" value="Ubiquitin-like"/>
    <property type="match status" value="1"/>
</dbReference>
<organism evidence="15 16">
    <name type="scientific">Porites evermanni</name>
    <dbReference type="NCBI Taxonomy" id="104178"/>
    <lineage>
        <taxon>Eukaryota</taxon>
        <taxon>Metazoa</taxon>
        <taxon>Cnidaria</taxon>
        <taxon>Anthozoa</taxon>
        <taxon>Hexacorallia</taxon>
        <taxon>Scleractinia</taxon>
        <taxon>Fungiina</taxon>
        <taxon>Poritidae</taxon>
        <taxon>Porites</taxon>
    </lineage>
</organism>
<dbReference type="InterPro" id="IPR011943">
    <property type="entry name" value="HAD-SF_hydro_IIID"/>
</dbReference>
<keyword evidence="5" id="KW-0479">Metal-binding</keyword>
<comment type="catalytic activity">
    <reaction evidence="11">
        <text>O-phospho-L-seryl-[protein] + H2O = L-seryl-[protein] + phosphate</text>
        <dbReference type="Rhea" id="RHEA:20629"/>
        <dbReference type="Rhea" id="RHEA-COMP:9863"/>
        <dbReference type="Rhea" id="RHEA-COMP:11604"/>
        <dbReference type="ChEBI" id="CHEBI:15377"/>
        <dbReference type="ChEBI" id="CHEBI:29999"/>
        <dbReference type="ChEBI" id="CHEBI:43474"/>
        <dbReference type="ChEBI" id="CHEBI:83421"/>
        <dbReference type="EC" id="3.1.3.16"/>
    </reaction>
</comment>
<evidence type="ECO:0000313" key="16">
    <source>
        <dbReference type="Proteomes" id="UP001159427"/>
    </source>
</evidence>
<sequence length="323" mass="37186">MAASEEASDICVIVKWSGKEYPIEHLSPSETVRYLKDLIKEKTGVLPERQKLLGLKFKGKSPNDDVRLSALNLKPNTKIMMMGTREENLAEVISPSEELKNSEVVNDFDIEEEEIQIENRDENLAKINKRISDYKVAVRNPPRAGKKLLVLDVDYTIFGMKLHDASYVSCSIPHFLVSLPSALYNIVNSCKQDSRSRKENTLMLSKELGILDNPNYKICFLLDSGAMITVLSSKYGLIETKPLGVIWGKFEEYNSKNTIMFDDLRRNFLMNPQNGLKIRPFREAHKNRHKDKELLKLAKYLENIAQLNDFSNLNHKYWERFVL</sequence>
<evidence type="ECO:0000256" key="7">
    <source>
        <dbReference type="ARBA" id="ARBA00022842"/>
    </source>
</evidence>
<dbReference type="InterPro" id="IPR000626">
    <property type="entry name" value="Ubiquitin-like_dom"/>
</dbReference>
<evidence type="ECO:0000256" key="8">
    <source>
        <dbReference type="ARBA" id="ARBA00022912"/>
    </source>
</evidence>
<evidence type="ECO:0000259" key="13">
    <source>
        <dbReference type="PROSITE" id="PS50053"/>
    </source>
</evidence>
<dbReference type="InterPro" id="IPR023214">
    <property type="entry name" value="HAD_sf"/>
</dbReference>
<dbReference type="InterPro" id="IPR036412">
    <property type="entry name" value="HAD-like_sf"/>
</dbReference>
<dbReference type="Pfam" id="PF00240">
    <property type="entry name" value="ubiquitin"/>
    <property type="match status" value="1"/>
</dbReference>
<keyword evidence="6" id="KW-0378">Hydrolase</keyword>
<feature type="domain" description="FCP1 homology" evidence="14">
    <location>
        <begin position="142"/>
        <end position="304"/>
    </location>
</feature>
<comment type="catalytic activity">
    <reaction evidence="12">
        <text>O-phospho-L-threonyl-[protein] + H2O = L-threonyl-[protein] + phosphate</text>
        <dbReference type="Rhea" id="RHEA:47004"/>
        <dbReference type="Rhea" id="RHEA-COMP:11060"/>
        <dbReference type="Rhea" id="RHEA-COMP:11605"/>
        <dbReference type="ChEBI" id="CHEBI:15377"/>
        <dbReference type="ChEBI" id="CHEBI:30013"/>
        <dbReference type="ChEBI" id="CHEBI:43474"/>
        <dbReference type="ChEBI" id="CHEBI:61977"/>
        <dbReference type="EC" id="3.1.3.16"/>
    </reaction>
</comment>
<feature type="domain" description="Ubiquitin-like" evidence="13">
    <location>
        <begin position="10"/>
        <end position="88"/>
    </location>
</feature>
<dbReference type="Gene3D" id="3.40.50.1000">
    <property type="entry name" value="HAD superfamily/HAD-like"/>
    <property type="match status" value="1"/>
</dbReference>
<evidence type="ECO:0000256" key="1">
    <source>
        <dbReference type="ARBA" id="ARBA00001946"/>
    </source>
</evidence>
<dbReference type="InterPro" id="IPR029071">
    <property type="entry name" value="Ubiquitin-like_domsf"/>
</dbReference>
<dbReference type="SUPFAM" id="SSF56784">
    <property type="entry name" value="HAD-like"/>
    <property type="match status" value="1"/>
</dbReference>
<dbReference type="EC" id="3.1.3.16" evidence="3"/>
<comment type="cofactor">
    <cofactor evidence="1">
        <name>Mg(2+)</name>
        <dbReference type="ChEBI" id="CHEBI:18420"/>
    </cofactor>
</comment>
<gene>
    <name evidence="15" type="ORF">PEVE_00038940</name>
</gene>
<evidence type="ECO:0000256" key="10">
    <source>
        <dbReference type="ARBA" id="ARBA00032039"/>
    </source>
</evidence>
<dbReference type="EMBL" id="CALNXI010000675">
    <property type="protein sequence ID" value="CAH3032043.1"/>
    <property type="molecule type" value="Genomic_DNA"/>
</dbReference>
<dbReference type="Pfam" id="PF03031">
    <property type="entry name" value="NIF"/>
    <property type="match status" value="1"/>
</dbReference>
<dbReference type="Gene3D" id="3.10.20.90">
    <property type="entry name" value="Phosphatidylinositol 3-kinase Catalytic Subunit, Chain A, domain 1"/>
    <property type="match status" value="1"/>
</dbReference>
<evidence type="ECO:0000256" key="4">
    <source>
        <dbReference type="ARBA" id="ARBA00014187"/>
    </source>
</evidence>
<keyword evidence="7" id="KW-0460">Magnesium</keyword>
<accession>A0ABN8MSB2</accession>
<keyword evidence="16" id="KW-1185">Reference proteome</keyword>
<feature type="non-terminal residue" evidence="15">
    <location>
        <position position="323"/>
    </location>
</feature>
<dbReference type="SMART" id="SM00213">
    <property type="entry name" value="UBQ"/>
    <property type="match status" value="1"/>
</dbReference>
<comment type="caution">
    <text evidence="15">The sequence shown here is derived from an EMBL/GenBank/DDBJ whole genome shotgun (WGS) entry which is preliminary data.</text>
</comment>
<dbReference type="CDD" id="cd01813">
    <property type="entry name" value="Ubl_UBLCP1"/>
    <property type="match status" value="1"/>
</dbReference>
<dbReference type="PANTHER" id="PTHR48493:SF1">
    <property type="entry name" value="UBIQUITIN-LIKE DOMAIN-CONTAINING CTD PHOSPHATASE 1"/>
    <property type="match status" value="1"/>
</dbReference>
<proteinExistence type="predicted"/>
<dbReference type="PROSITE" id="PS50053">
    <property type="entry name" value="UBIQUITIN_2"/>
    <property type="match status" value="1"/>
</dbReference>
<protein>
    <recommendedName>
        <fullName evidence="4">Ubiquitin-like domain-containing CTD phosphatase 1</fullName>
        <ecNumber evidence="3">3.1.3.16</ecNumber>
    </recommendedName>
    <alternativeName>
        <fullName evidence="10">Nuclear proteasome inhibitor UBLCP1</fullName>
    </alternativeName>
</protein>
<dbReference type="PANTHER" id="PTHR48493">
    <property type="entry name" value="UBIQUITIN-LIKE DOMAIN-CONTAINING CTD PHOSPHATASE 1"/>
    <property type="match status" value="1"/>
</dbReference>
<evidence type="ECO:0000256" key="3">
    <source>
        <dbReference type="ARBA" id="ARBA00013081"/>
    </source>
</evidence>
<keyword evidence="8" id="KW-0904">Protein phosphatase</keyword>
<name>A0ABN8MSB2_9CNID</name>
<dbReference type="PROSITE" id="PS50969">
    <property type="entry name" value="FCP1"/>
    <property type="match status" value="1"/>
</dbReference>
<dbReference type="InterPro" id="IPR051658">
    <property type="entry name" value="UBLCP1"/>
</dbReference>
<dbReference type="Proteomes" id="UP001159427">
    <property type="component" value="Unassembled WGS sequence"/>
</dbReference>
<dbReference type="NCBIfam" id="TIGR02245">
    <property type="entry name" value="HAD_IIID1"/>
    <property type="match status" value="1"/>
</dbReference>
<evidence type="ECO:0000256" key="9">
    <source>
        <dbReference type="ARBA" id="ARBA00023242"/>
    </source>
</evidence>
<comment type="subcellular location">
    <subcellularLocation>
        <location evidence="2">Nucleus</location>
    </subcellularLocation>
</comment>
<evidence type="ECO:0000256" key="2">
    <source>
        <dbReference type="ARBA" id="ARBA00004123"/>
    </source>
</evidence>
<evidence type="ECO:0000256" key="6">
    <source>
        <dbReference type="ARBA" id="ARBA00022801"/>
    </source>
</evidence>
<dbReference type="InterPro" id="IPR004274">
    <property type="entry name" value="FCP1_dom"/>
</dbReference>
<evidence type="ECO:0000313" key="15">
    <source>
        <dbReference type="EMBL" id="CAH3032043.1"/>
    </source>
</evidence>
<keyword evidence="9" id="KW-0539">Nucleus</keyword>